<dbReference type="InterPro" id="IPR039718">
    <property type="entry name" value="Rrm1"/>
</dbReference>
<dbReference type="SUPFAM" id="SSF48168">
    <property type="entry name" value="R1 subunit of ribonucleotide reductase, N-terminal domain"/>
    <property type="match status" value="1"/>
</dbReference>
<reference evidence="3" key="1">
    <citation type="submission" date="2021-10" db="EMBL/GenBank/DDBJ databases">
        <title>De novo Genome Assembly of Clathrus columnatus (Basidiomycota, Fungi) Using Illumina and Nanopore Sequence Data.</title>
        <authorList>
            <person name="Ogiso-Tanaka E."/>
            <person name="Itagaki H."/>
            <person name="Hosoya T."/>
            <person name="Hosaka K."/>
        </authorList>
    </citation>
    <scope>NUCLEOTIDE SEQUENCE</scope>
    <source>
        <strain evidence="3">MO-923</strain>
    </source>
</reference>
<organism evidence="3 4">
    <name type="scientific">Clathrus columnatus</name>
    <dbReference type="NCBI Taxonomy" id="1419009"/>
    <lineage>
        <taxon>Eukaryota</taxon>
        <taxon>Fungi</taxon>
        <taxon>Dikarya</taxon>
        <taxon>Basidiomycota</taxon>
        <taxon>Agaricomycotina</taxon>
        <taxon>Agaricomycetes</taxon>
        <taxon>Phallomycetidae</taxon>
        <taxon>Phallales</taxon>
        <taxon>Clathraceae</taxon>
        <taxon>Clathrus</taxon>
    </lineage>
</organism>
<dbReference type="EMBL" id="BPWL01000011">
    <property type="protein sequence ID" value="GJJ15571.1"/>
    <property type="molecule type" value="Genomic_DNA"/>
</dbReference>
<evidence type="ECO:0000259" key="2">
    <source>
        <dbReference type="Pfam" id="PF02867"/>
    </source>
</evidence>
<dbReference type="PANTHER" id="PTHR11573">
    <property type="entry name" value="RIBONUCLEOSIDE-DIPHOSPHATE REDUCTASE LARGE CHAIN"/>
    <property type="match status" value="1"/>
</dbReference>
<comment type="caution">
    <text evidence="3">The sequence shown here is derived from an EMBL/GenBank/DDBJ whole genome shotgun (WGS) entry which is preliminary data.</text>
</comment>
<accession>A0AAV5ALP2</accession>
<dbReference type="PANTHER" id="PTHR11573:SF6">
    <property type="entry name" value="RIBONUCLEOSIDE-DIPHOSPHATE REDUCTASE LARGE SUBUNIT"/>
    <property type="match status" value="1"/>
</dbReference>
<sequence>MSQRFFTHASPTLFNAGTPHPQLASCFLICMKDDSIEGVYDTLKTCAMISKTAGGIGMNIHNIRATGSYIAGTNGYSNGIVPMLRAYDATARYVDQGGNKRPGAFTIYIEPWHADIFEFLDLRKNHGKEEARTRDLFYALWIPDLLQILSYGAEFEALYERYELEGRAKKTVDAQKLWFAVLDAQIETGGPFMCYKDASSAKSNQQNLGTIKSSNLCTEIVQYSSPDEVAVCNLA</sequence>
<feature type="domain" description="Ribonucleotide reductase large subunit C-terminal" evidence="2">
    <location>
        <begin position="151"/>
        <end position="235"/>
    </location>
</feature>
<dbReference type="GO" id="GO:0005524">
    <property type="term" value="F:ATP binding"/>
    <property type="evidence" value="ECO:0007669"/>
    <property type="project" value="TreeGrafter"/>
</dbReference>
<evidence type="ECO:0000313" key="3">
    <source>
        <dbReference type="EMBL" id="GJJ15571.1"/>
    </source>
</evidence>
<dbReference type="PRINTS" id="PR01183">
    <property type="entry name" value="RIBORDTASEM1"/>
</dbReference>
<dbReference type="AlphaFoldDB" id="A0AAV5ALP2"/>
<comment type="similarity">
    <text evidence="1">Belongs to the ribonucleoside diphosphate reductase large chain family.</text>
</comment>
<feature type="domain" description="Ribonucleotide reductase large subunit C-terminal" evidence="2">
    <location>
        <begin position="24"/>
        <end position="146"/>
    </location>
</feature>
<proteinExistence type="inferred from homology"/>
<dbReference type="Pfam" id="PF02867">
    <property type="entry name" value="Ribonuc_red_lgC"/>
    <property type="match status" value="2"/>
</dbReference>
<keyword evidence="4" id="KW-1185">Reference proteome</keyword>
<dbReference type="Gene3D" id="3.20.70.20">
    <property type="match status" value="1"/>
</dbReference>
<evidence type="ECO:0000256" key="1">
    <source>
        <dbReference type="ARBA" id="ARBA00010406"/>
    </source>
</evidence>
<dbReference type="InterPro" id="IPR000788">
    <property type="entry name" value="RNR_lg_C"/>
</dbReference>
<dbReference type="GO" id="GO:0005971">
    <property type="term" value="C:ribonucleoside-diphosphate reductase complex"/>
    <property type="evidence" value="ECO:0007669"/>
    <property type="project" value="TreeGrafter"/>
</dbReference>
<dbReference type="Proteomes" id="UP001050691">
    <property type="component" value="Unassembled WGS sequence"/>
</dbReference>
<dbReference type="GO" id="GO:0004748">
    <property type="term" value="F:ribonucleoside-diphosphate reductase activity, thioredoxin disulfide as acceptor"/>
    <property type="evidence" value="ECO:0007669"/>
    <property type="project" value="TreeGrafter"/>
</dbReference>
<dbReference type="GO" id="GO:0009263">
    <property type="term" value="P:deoxyribonucleotide biosynthetic process"/>
    <property type="evidence" value="ECO:0007669"/>
    <property type="project" value="TreeGrafter"/>
</dbReference>
<dbReference type="InterPro" id="IPR008926">
    <property type="entry name" value="RNR_R1-su_N"/>
</dbReference>
<gene>
    <name evidence="3" type="primary">RNR1_1</name>
    <name evidence="3" type="ORF">Clacol_009849</name>
</gene>
<protein>
    <submittedName>
        <fullName evidence="3">Ribonucleotide-diphosphate reductase subunitrnr1</fullName>
    </submittedName>
</protein>
<name>A0AAV5ALP2_9AGAM</name>
<dbReference type="SUPFAM" id="SSF51998">
    <property type="entry name" value="PFL-like glycyl radical enzymes"/>
    <property type="match status" value="1"/>
</dbReference>
<evidence type="ECO:0000313" key="4">
    <source>
        <dbReference type="Proteomes" id="UP001050691"/>
    </source>
</evidence>